<organism evidence="2 3">
    <name type="scientific">Hominilimicola fabiformis</name>
    <dbReference type="NCBI Taxonomy" id="2885356"/>
    <lineage>
        <taxon>Bacteria</taxon>
        <taxon>Bacillati</taxon>
        <taxon>Bacillota</taxon>
        <taxon>Clostridia</taxon>
        <taxon>Eubacteriales</taxon>
        <taxon>Oscillospiraceae</taxon>
        <taxon>Hominilimicola</taxon>
    </lineage>
</organism>
<sequence length="317" mass="37852">MNLKYRNNIISIIKTIIKYLKKYVLHIFFLIALYLSIKWSEIPLFKVLDYKIINQILCHKKAVDASMLNIATGYITGYFVYLLTVFIPQQKRKKPVEKEVISKLSSFYKDSVYLLLLMCKNCCTEEEWEEIHKGKSDIECFNDKFYRQIKKLDINSDADTIFLHKDKKNRMKWHEYLEMKCQNFYENLESLFLQYHTYLDDEIINEIIKVKNSKFIDVFVGKGNSFMLYIRASEDHIGYYENLPIGMLNFPDEPFKIFENSKNVQNINILVDYIDNLRELHTLLSEYKNKYKLDTLREDYSISKLRGNEVGHYNTAV</sequence>
<feature type="transmembrane region" description="Helical" evidence="1">
    <location>
        <begin position="67"/>
        <end position="88"/>
    </location>
</feature>
<evidence type="ECO:0000313" key="2">
    <source>
        <dbReference type="EMBL" id="MCC2211637.1"/>
    </source>
</evidence>
<keyword evidence="1" id="KW-0472">Membrane</keyword>
<evidence type="ECO:0000313" key="3">
    <source>
        <dbReference type="Proteomes" id="UP001198242"/>
    </source>
</evidence>
<feature type="transmembrane region" description="Helical" evidence="1">
    <location>
        <begin position="20"/>
        <end position="37"/>
    </location>
</feature>
<gene>
    <name evidence="2" type="ORF">LKE05_12685</name>
</gene>
<dbReference type="AlphaFoldDB" id="A0AAE3E191"/>
<dbReference type="RefSeq" id="WP_308457080.1">
    <property type="nucleotide sequence ID" value="NZ_JAJEQM010000021.1"/>
</dbReference>
<comment type="caution">
    <text evidence="2">The sequence shown here is derived from an EMBL/GenBank/DDBJ whole genome shotgun (WGS) entry which is preliminary data.</text>
</comment>
<keyword evidence="1" id="KW-0812">Transmembrane</keyword>
<name>A0AAE3E191_9FIRM</name>
<dbReference type="EMBL" id="JAJEQM010000021">
    <property type="protein sequence ID" value="MCC2211637.1"/>
    <property type="molecule type" value="Genomic_DNA"/>
</dbReference>
<keyword evidence="1" id="KW-1133">Transmembrane helix</keyword>
<keyword evidence="3" id="KW-1185">Reference proteome</keyword>
<reference evidence="2 3" key="1">
    <citation type="submission" date="2021-10" db="EMBL/GenBank/DDBJ databases">
        <title>Anaerobic single-cell dispensing facilitates the cultivation of human gut bacteria.</title>
        <authorList>
            <person name="Afrizal A."/>
        </authorList>
    </citation>
    <scope>NUCLEOTIDE SEQUENCE [LARGE SCALE GENOMIC DNA]</scope>
    <source>
        <strain evidence="2 3">CLA-AA-H232</strain>
    </source>
</reference>
<protein>
    <submittedName>
        <fullName evidence="2">Uncharacterized protein</fullName>
    </submittedName>
</protein>
<accession>A0AAE3E191</accession>
<evidence type="ECO:0000256" key="1">
    <source>
        <dbReference type="SAM" id="Phobius"/>
    </source>
</evidence>
<dbReference type="Proteomes" id="UP001198242">
    <property type="component" value="Unassembled WGS sequence"/>
</dbReference>
<proteinExistence type="predicted"/>